<sequence>MADNPPCARNGCPGRGTNDLPLNAKEFKVCVTCFQRVNNNTTKFLWKHVPGWGLVMRRLPSPENVVTKEVVKREVIVIEEEEEEDIEVPPTPRRSARLRKKEHEEDPPTDTSSDSEAYLQSRFKRLRKKRRRKKKKKKITKTTTTTTTTTTTNALECGICADDVKATDAIVCQVGIHSFCSTCMRRYFETNVAAKGKHDTISCPSMTGCDSFIKEIHVQHASPGSLSLFNTDRAKRALGSYSKTCPACETVGYVSLEDLADPYIECLQCYTQMCTRCDQAYHGDMSCTQAEAAKKNDRKFNEDMKDQGIFPCARCGIPLSKEQPDQDCQKVCCMACHAYTCFCCGGEMPQFRPYSHFCRGSPNDPVCDRDGCKHCYTWPAAVNADRIPAGFRMGHPNLVPEHHR</sequence>
<keyword evidence="6" id="KW-0863">Zinc-finger</keyword>
<evidence type="ECO:0000256" key="2">
    <source>
        <dbReference type="ARBA" id="ARBA00012251"/>
    </source>
</evidence>
<accession>A0A6C0BR92</accession>
<dbReference type="GO" id="GO:0008270">
    <property type="term" value="F:zinc ion binding"/>
    <property type="evidence" value="ECO:0007669"/>
    <property type="project" value="UniProtKB-KW"/>
</dbReference>
<feature type="compositionally biased region" description="Basic residues" evidence="9">
    <location>
        <begin position="122"/>
        <end position="140"/>
    </location>
</feature>
<comment type="catalytic activity">
    <reaction evidence="1">
        <text>[E2 ubiquitin-conjugating enzyme]-S-ubiquitinyl-L-cysteine + [acceptor protein]-L-lysine = [E2 ubiquitin-conjugating enzyme]-L-cysteine + [acceptor protein]-N(6)-ubiquitinyl-L-lysine.</text>
        <dbReference type="EC" id="2.3.2.31"/>
    </reaction>
</comment>
<dbReference type="PROSITE" id="PS51873">
    <property type="entry name" value="TRIAD"/>
    <property type="match status" value="1"/>
</dbReference>
<dbReference type="InterPro" id="IPR031127">
    <property type="entry name" value="E3_UB_ligase_RBR"/>
</dbReference>
<keyword evidence="8" id="KW-0862">Zinc</keyword>
<dbReference type="PANTHER" id="PTHR11685">
    <property type="entry name" value="RBR FAMILY RING FINGER AND IBR DOMAIN-CONTAINING"/>
    <property type="match status" value="1"/>
</dbReference>
<feature type="region of interest" description="Disordered" evidence="9">
    <location>
        <begin position="81"/>
        <end position="147"/>
    </location>
</feature>
<evidence type="ECO:0000256" key="5">
    <source>
        <dbReference type="ARBA" id="ARBA00022737"/>
    </source>
</evidence>
<keyword evidence="4" id="KW-0479">Metal-binding</keyword>
<evidence type="ECO:0000256" key="4">
    <source>
        <dbReference type="ARBA" id="ARBA00022723"/>
    </source>
</evidence>
<dbReference type="GO" id="GO:0061630">
    <property type="term" value="F:ubiquitin protein ligase activity"/>
    <property type="evidence" value="ECO:0007669"/>
    <property type="project" value="UniProtKB-EC"/>
</dbReference>
<keyword evidence="5" id="KW-0677">Repeat</keyword>
<evidence type="ECO:0000313" key="11">
    <source>
        <dbReference type="EMBL" id="QHS93783.1"/>
    </source>
</evidence>
<dbReference type="Gene3D" id="3.30.40.10">
    <property type="entry name" value="Zinc/RING finger domain, C3HC4 (zinc finger)"/>
    <property type="match status" value="1"/>
</dbReference>
<dbReference type="InterPro" id="IPR013083">
    <property type="entry name" value="Znf_RING/FYVE/PHD"/>
</dbReference>
<keyword evidence="3" id="KW-0808">Transferase</keyword>
<evidence type="ECO:0000256" key="1">
    <source>
        <dbReference type="ARBA" id="ARBA00001798"/>
    </source>
</evidence>
<keyword evidence="7" id="KW-0833">Ubl conjugation pathway</keyword>
<dbReference type="EC" id="2.3.2.31" evidence="2"/>
<evidence type="ECO:0000256" key="9">
    <source>
        <dbReference type="SAM" id="MobiDB-lite"/>
    </source>
</evidence>
<evidence type="ECO:0000256" key="6">
    <source>
        <dbReference type="ARBA" id="ARBA00022771"/>
    </source>
</evidence>
<dbReference type="InterPro" id="IPR044066">
    <property type="entry name" value="TRIAD_supradom"/>
</dbReference>
<dbReference type="SUPFAM" id="SSF57850">
    <property type="entry name" value="RING/U-box"/>
    <property type="match status" value="2"/>
</dbReference>
<feature type="domain" description="RING-type" evidence="10">
    <location>
        <begin position="153"/>
        <end position="367"/>
    </location>
</feature>
<evidence type="ECO:0000256" key="8">
    <source>
        <dbReference type="ARBA" id="ARBA00022833"/>
    </source>
</evidence>
<dbReference type="Pfam" id="PF01485">
    <property type="entry name" value="IBR"/>
    <property type="match status" value="1"/>
</dbReference>
<name>A0A6C0BR92_9ZZZZ</name>
<dbReference type="InterPro" id="IPR002867">
    <property type="entry name" value="IBR_dom"/>
</dbReference>
<dbReference type="GO" id="GO:0016567">
    <property type="term" value="P:protein ubiquitination"/>
    <property type="evidence" value="ECO:0007669"/>
    <property type="project" value="InterPro"/>
</dbReference>
<dbReference type="AlphaFoldDB" id="A0A6C0BR92"/>
<organism evidence="11">
    <name type="scientific">viral metagenome</name>
    <dbReference type="NCBI Taxonomy" id="1070528"/>
    <lineage>
        <taxon>unclassified sequences</taxon>
        <taxon>metagenomes</taxon>
        <taxon>organismal metagenomes</taxon>
    </lineage>
</organism>
<reference evidence="11" key="1">
    <citation type="journal article" date="2020" name="Nature">
        <title>Giant virus diversity and host interactions through global metagenomics.</title>
        <authorList>
            <person name="Schulz F."/>
            <person name="Roux S."/>
            <person name="Paez-Espino D."/>
            <person name="Jungbluth S."/>
            <person name="Walsh D.A."/>
            <person name="Denef V.J."/>
            <person name="McMahon K.D."/>
            <person name="Konstantinidis K.T."/>
            <person name="Eloe-Fadrosh E.A."/>
            <person name="Kyrpides N.C."/>
            <person name="Woyke T."/>
        </authorList>
    </citation>
    <scope>NUCLEOTIDE SEQUENCE</scope>
    <source>
        <strain evidence="11">GVMAG-M-3300018080-19</strain>
    </source>
</reference>
<evidence type="ECO:0000259" key="10">
    <source>
        <dbReference type="PROSITE" id="PS51873"/>
    </source>
</evidence>
<protein>
    <recommendedName>
        <fullName evidence="2">RBR-type E3 ubiquitin transferase</fullName>
        <ecNumber evidence="2">2.3.2.31</ecNumber>
    </recommendedName>
</protein>
<evidence type="ECO:0000256" key="3">
    <source>
        <dbReference type="ARBA" id="ARBA00022679"/>
    </source>
</evidence>
<evidence type="ECO:0000256" key="7">
    <source>
        <dbReference type="ARBA" id="ARBA00022786"/>
    </source>
</evidence>
<dbReference type="EMBL" id="MN739209">
    <property type="protein sequence ID" value="QHS93783.1"/>
    <property type="molecule type" value="Genomic_DNA"/>
</dbReference>
<proteinExistence type="predicted"/>